<proteinExistence type="evidence at transcript level"/>
<reference evidence="2" key="1">
    <citation type="submission" date="2018-07" db="EMBL/GenBank/DDBJ databases">
        <title>Structural and molecular specialization of the internal root-like structure, interna, in the parasitic barnacle (Rhizocephala), Sacculina yatsui.</title>
        <authorList>
            <person name="Wong Y.H."/>
            <person name="Oguro-Okano M."/>
            <person name="Okano K."/>
        </authorList>
    </citation>
    <scope>NUCLEOTIDE SEQUENCE</scope>
</reference>
<evidence type="ECO:0000256" key="1">
    <source>
        <dbReference type="SAM" id="SignalP"/>
    </source>
</evidence>
<dbReference type="InterPro" id="IPR010850">
    <property type="entry name" value="Neuroparsin"/>
</dbReference>
<dbReference type="EMBL" id="MH580761">
    <property type="protein sequence ID" value="QBQ03997.1"/>
    <property type="molecule type" value="mRNA"/>
</dbReference>
<organism evidence="2">
    <name type="scientific">Hemigrapsus sanguineus</name>
    <name type="common">Asian shore crab</name>
    <dbReference type="NCBI Taxonomy" id="40176"/>
    <lineage>
        <taxon>Eukaryota</taxon>
        <taxon>Metazoa</taxon>
        <taxon>Ecdysozoa</taxon>
        <taxon>Arthropoda</taxon>
        <taxon>Crustacea</taxon>
        <taxon>Multicrustacea</taxon>
        <taxon>Malacostraca</taxon>
        <taxon>Eumalacostraca</taxon>
        <taxon>Eucarida</taxon>
        <taxon>Decapoda</taxon>
        <taxon>Pleocyemata</taxon>
        <taxon>Brachyura</taxon>
        <taxon>Eubrachyura</taxon>
        <taxon>Grapsoidea</taxon>
        <taxon>Varunidae</taxon>
        <taxon>Hemigrapsus</taxon>
    </lineage>
</organism>
<dbReference type="Pfam" id="PF07327">
    <property type="entry name" value="Neuroparsin"/>
    <property type="match status" value="1"/>
</dbReference>
<keyword evidence="1" id="KW-0732">Signal</keyword>
<dbReference type="Gene3D" id="4.10.40.20">
    <property type="match status" value="1"/>
</dbReference>
<name>A0A482KHL9_HEMSA</name>
<feature type="signal peptide" evidence="1">
    <location>
        <begin position="1"/>
        <end position="26"/>
    </location>
</feature>
<sequence length="102" mass="10463">MASCCRAATVVLACSCLLLLLQEGSAAPRCTDFDQPPPDNCKYGTTVDWCNNGVCAKGPGESCGGGYRWSDGKCGEGTFCSCGLCAGCSPFDKKCAAVVSLC</sequence>
<dbReference type="AlphaFoldDB" id="A0A482KHL9"/>
<evidence type="ECO:0000313" key="2">
    <source>
        <dbReference type="EMBL" id="QBQ03997.1"/>
    </source>
</evidence>
<feature type="chain" id="PRO_5019748364" evidence="1">
    <location>
        <begin position="27"/>
        <end position="102"/>
    </location>
</feature>
<accession>A0A482KHL9</accession>
<protein>
    <submittedName>
        <fullName evidence="2">Neuroparsin type 1</fullName>
    </submittedName>
</protein>